<dbReference type="Pfam" id="PF08387">
    <property type="entry name" value="FBD"/>
    <property type="match status" value="1"/>
</dbReference>
<dbReference type="Proteomes" id="UP001630127">
    <property type="component" value="Unassembled WGS sequence"/>
</dbReference>
<dbReference type="AlphaFoldDB" id="A0ABD2ZFC2"/>
<protein>
    <recommendedName>
        <fullName evidence="2">FBD domain-containing protein</fullName>
    </recommendedName>
</protein>
<evidence type="ECO:0000313" key="4">
    <source>
        <dbReference type="Proteomes" id="UP001630127"/>
    </source>
</evidence>
<reference evidence="3 4" key="1">
    <citation type="submission" date="2024-11" db="EMBL/GenBank/DDBJ databases">
        <title>A near-complete genome assembly of Cinchona calisaya.</title>
        <authorList>
            <person name="Lian D.C."/>
            <person name="Zhao X.W."/>
            <person name="Wei L."/>
        </authorList>
    </citation>
    <scope>NUCLEOTIDE SEQUENCE [LARGE SCALE GENOMIC DNA]</scope>
    <source>
        <tissue evidence="3">Nenye</tissue>
    </source>
</reference>
<keyword evidence="4" id="KW-1185">Reference proteome</keyword>
<name>A0ABD2ZFC2_9GENT</name>
<dbReference type="EMBL" id="JBJUIK010000009">
    <property type="protein sequence ID" value="KAL3517804.1"/>
    <property type="molecule type" value="Genomic_DNA"/>
</dbReference>
<evidence type="ECO:0000313" key="3">
    <source>
        <dbReference type="EMBL" id="KAL3517804.1"/>
    </source>
</evidence>
<feature type="compositionally biased region" description="Acidic residues" evidence="1">
    <location>
        <begin position="56"/>
        <end position="66"/>
    </location>
</feature>
<feature type="region of interest" description="Disordered" evidence="1">
    <location>
        <begin position="16"/>
        <end position="70"/>
    </location>
</feature>
<evidence type="ECO:0000256" key="1">
    <source>
        <dbReference type="SAM" id="MobiDB-lite"/>
    </source>
</evidence>
<evidence type="ECO:0000259" key="2">
    <source>
        <dbReference type="Pfam" id="PF08387"/>
    </source>
</evidence>
<gene>
    <name evidence="3" type="ORF">ACH5RR_020393</name>
</gene>
<proteinExistence type="predicted"/>
<feature type="compositionally biased region" description="Basic residues" evidence="1">
    <location>
        <begin position="36"/>
        <end position="47"/>
    </location>
</feature>
<organism evidence="3 4">
    <name type="scientific">Cinchona calisaya</name>
    <dbReference type="NCBI Taxonomy" id="153742"/>
    <lineage>
        <taxon>Eukaryota</taxon>
        <taxon>Viridiplantae</taxon>
        <taxon>Streptophyta</taxon>
        <taxon>Embryophyta</taxon>
        <taxon>Tracheophyta</taxon>
        <taxon>Spermatophyta</taxon>
        <taxon>Magnoliopsida</taxon>
        <taxon>eudicotyledons</taxon>
        <taxon>Gunneridae</taxon>
        <taxon>Pentapetalae</taxon>
        <taxon>asterids</taxon>
        <taxon>lamiids</taxon>
        <taxon>Gentianales</taxon>
        <taxon>Rubiaceae</taxon>
        <taxon>Cinchonoideae</taxon>
        <taxon>Cinchoneae</taxon>
        <taxon>Cinchona</taxon>
    </lineage>
</organism>
<feature type="domain" description="FBD" evidence="2">
    <location>
        <begin position="131"/>
        <end position="163"/>
    </location>
</feature>
<sequence>MNDPVEAKLRAIQSKFKAKAGDPVAKNADRTATSKSKAKFNMRRSKADKRIFDHAEDSEDSEDSEEADVHLGGQDPIDDLYLLNNGKHPKKYFSKPSTSSLRLKEEWRDGKLSSNEPRGRKFSIAAGHHAHLKLMELQGFRGTRNEIELASYVLRTASRLKGLCLFTSYECFRSNFSKTEHKDYVIDDDERQLTYKELEGQTISTRAVLDIQAGFFIVEE</sequence>
<comment type="caution">
    <text evidence="3">The sequence shown here is derived from an EMBL/GenBank/DDBJ whole genome shotgun (WGS) entry which is preliminary data.</text>
</comment>
<accession>A0ABD2ZFC2</accession>
<dbReference type="InterPro" id="IPR006566">
    <property type="entry name" value="FBD"/>
</dbReference>